<reference evidence="1 2" key="1">
    <citation type="submission" date="2018-08" db="EMBL/GenBank/DDBJ databases">
        <title>A genome reference for cultivated species of the human gut microbiota.</title>
        <authorList>
            <person name="Zou Y."/>
            <person name="Xue W."/>
            <person name="Luo G."/>
        </authorList>
    </citation>
    <scope>NUCLEOTIDE SEQUENCE [LARGE SCALE GENOMIC DNA]</scope>
    <source>
        <strain evidence="1 2">AF14-1AC</strain>
    </source>
</reference>
<evidence type="ECO:0000313" key="1">
    <source>
        <dbReference type="EMBL" id="RGV81305.1"/>
    </source>
</evidence>
<proteinExistence type="predicted"/>
<comment type="caution">
    <text evidence="1">The sequence shown here is derived from an EMBL/GenBank/DDBJ whole genome shotgun (WGS) entry which is preliminary data.</text>
</comment>
<dbReference type="RefSeq" id="WP_118428902.1">
    <property type="nucleotide sequence ID" value="NZ_QRZL01000001.1"/>
</dbReference>
<organism evidence="1 2">
    <name type="scientific">Phocaeicola dorei</name>
    <dbReference type="NCBI Taxonomy" id="357276"/>
    <lineage>
        <taxon>Bacteria</taxon>
        <taxon>Pseudomonadati</taxon>
        <taxon>Bacteroidota</taxon>
        <taxon>Bacteroidia</taxon>
        <taxon>Bacteroidales</taxon>
        <taxon>Bacteroidaceae</taxon>
        <taxon>Phocaeicola</taxon>
    </lineage>
</organism>
<evidence type="ECO:0008006" key="3">
    <source>
        <dbReference type="Google" id="ProtNLM"/>
    </source>
</evidence>
<dbReference type="Proteomes" id="UP000283678">
    <property type="component" value="Unassembled WGS sequence"/>
</dbReference>
<protein>
    <recommendedName>
        <fullName evidence="3">Lipoprotein</fullName>
    </recommendedName>
</protein>
<accession>A0A412ZJR8</accession>
<evidence type="ECO:0000313" key="2">
    <source>
        <dbReference type="Proteomes" id="UP000283678"/>
    </source>
</evidence>
<gene>
    <name evidence="1" type="ORF">DWW04_01005</name>
</gene>
<sequence>MKKLFSTSLLILAGMLLLLGGCKEDELPVSGEGNVANNELPVRLAETDYNPDNTYYLLNDNESQDVYFDSSQRSFYVSQPLQFGMDDEHCFQLRFYSPRALKNVTFWARIDGYEEEFKFMSLEKIMPFQQLRVHIPFATKDLTAYTRSGKKIRIMANPYLTEENLTFTVECDDPYWARLQSIRCKWYIAFGRYSDTQDSWKYKMKASHTREAVAIALNMGYMFSSERFKTALYEFGPLHSNNDKAEIDKTALLANVLNHRGLTFGYTTGVMGLGGGTTFGMHEVCYLEHYADDKSITETIFHEFAHCVGYGHAGNMTYEQTGPGWITLCNNVYVALSLDKELPVYSRRFLHTRWSRNRYFDDIYVASKHIIEDPELDALDGGLSPLRGETDRGGNDGEPVAFKLDYTDLPGATGTTFRPKDVYVYGDTLYAVNDADNQYSVEVFGLAGGGKKHLGSIKEWKHGEVTGKFGGRPNGVTRANDKIYVTHEGSRTEIFDAKSHQFLTCIGNGSWGTGPSQTVHAFDVLLYKGLVMIHDKRYVNFVEEQAIHSGVTPRIYVRSEHLGETNGTYGMAVDEQTGLLYSTHPAKRIDLFAPDGIREGVSPKRTGQLAYKNVPYDLDFYEGRLFVSSNGTEKFCEVNPRTGEIVKDHTTIGDITLQAPEKFCIRRHTLFITDRVKNGTCVYAIPMSELK</sequence>
<name>A0A412ZJR8_9BACT</name>
<dbReference type="EMBL" id="QRZL01000001">
    <property type="protein sequence ID" value="RGV81305.1"/>
    <property type="molecule type" value="Genomic_DNA"/>
</dbReference>
<dbReference type="SUPFAM" id="SSF63825">
    <property type="entry name" value="YWTD domain"/>
    <property type="match status" value="1"/>
</dbReference>
<dbReference type="PROSITE" id="PS51257">
    <property type="entry name" value="PROKAR_LIPOPROTEIN"/>
    <property type="match status" value="1"/>
</dbReference>
<dbReference type="AlphaFoldDB" id="A0A412ZJR8"/>